<dbReference type="Gene3D" id="2.40.110.10">
    <property type="entry name" value="Butyryl-CoA Dehydrogenase, subunit A, domain 2"/>
    <property type="match status" value="1"/>
</dbReference>
<dbReference type="AlphaFoldDB" id="A0A317EHS9"/>
<dbReference type="InterPro" id="IPR013107">
    <property type="entry name" value="Acyl-CoA_DH_C"/>
</dbReference>
<dbReference type="InterPro" id="IPR036250">
    <property type="entry name" value="AcylCo_DH-like_C"/>
</dbReference>
<name>A0A317EHS9_9PROT</name>
<dbReference type="InterPro" id="IPR009100">
    <property type="entry name" value="AcylCoA_DH/oxidase_NM_dom_sf"/>
</dbReference>
<dbReference type="Pfam" id="PF08028">
    <property type="entry name" value="Acyl-CoA_dh_2"/>
    <property type="match status" value="1"/>
</dbReference>
<comment type="caution">
    <text evidence="3">The sequence shown here is derived from an EMBL/GenBank/DDBJ whole genome shotgun (WGS) entry which is preliminary data.</text>
</comment>
<dbReference type="EMBL" id="QGLE01000001">
    <property type="protein sequence ID" value="PWR25884.1"/>
    <property type="molecule type" value="Genomic_DNA"/>
</dbReference>
<proteinExistence type="predicted"/>
<protein>
    <submittedName>
        <fullName evidence="3">Acyl-CoA dehydrogenase</fullName>
    </submittedName>
</protein>
<dbReference type="PIRSF" id="PIRSF016578">
    <property type="entry name" value="HsaA"/>
    <property type="match status" value="1"/>
</dbReference>
<keyword evidence="1" id="KW-0560">Oxidoreductase</keyword>
<dbReference type="OrthoDB" id="6184213at2"/>
<organism evidence="3 4">
    <name type="scientific">Zavarzinia aquatilis</name>
    <dbReference type="NCBI Taxonomy" id="2211142"/>
    <lineage>
        <taxon>Bacteria</taxon>
        <taxon>Pseudomonadati</taxon>
        <taxon>Pseudomonadota</taxon>
        <taxon>Alphaproteobacteria</taxon>
        <taxon>Rhodospirillales</taxon>
        <taxon>Zavarziniaceae</taxon>
        <taxon>Zavarzinia</taxon>
    </lineage>
</organism>
<evidence type="ECO:0000313" key="4">
    <source>
        <dbReference type="Proteomes" id="UP000245461"/>
    </source>
</evidence>
<evidence type="ECO:0000256" key="1">
    <source>
        <dbReference type="ARBA" id="ARBA00023002"/>
    </source>
</evidence>
<dbReference type="GO" id="GO:0016712">
    <property type="term" value="F:oxidoreductase activity, acting on paired donors, with incorporation or reduction of molecular oxygen, reduced flavin or flavoprotein as one donor, and incorporation of one atom of oxygen"/>
    <property type="evidence" value="ECO:0007669"/>
    <property type="project" value="TreeGrafter"/>
</dbReference>
<dbReference type="InterPro" id="IPR046373">
    <property type="entry name" value="Acyl-CoA_Oxase/DH_mid-dom_sf"/>
</dbReference>
<gene>
    <name evidence="3" type="ORF">DKG74_02735</name>
</gene>
<dbReference type="SUPFAM" id="SSF47203">
    <property type="entry name" value="Acyl-CoA dehydrogenase C-terminal domain-like"/>
    <property type="match status" value="1"/>
</dbReference>
<feature type="domain" description="Acyl-CoA dehydrogenase C-terminal" evidence="2">
    <location>
        <begin position="243"/>
        <end position="378"/>
    </location>
</feature>
<dbReference type="Gene3D" id="1.10.540.10">
    <property type="entry name" value="Acyl-CoA dehydrogenase/oxidase, N-terminal domain"/>
    <property type="match status" value="1"/>
</dbReference>
<evidence type="ECO:0000313" key="3">
    <source>
        <dbReference type="EMBL" id="PWR25884.1"/>
    </source>
</evidence>
<dbReference type="Proteomes" id="UP000245461">
    <property type="component" value="Unassembled WGS sequence"/>
</dbReference>
<dbReference type="InterPro" id="IPR037069">
    <property type="entry name" value="AcylCoA_DH/ox_N_sf"/>
</dbReference>
<keyword evidence="4" id="KW-1185">Reference proteome</keyword>
<dbReference type="PANTHER" id="PTHR48083">
    <property type="entry name" value="MEDIUM-CHAIN SPECIFIC ACYL-COA DEHYDROGENASE, MITOCHONDRIAL-RELATED"/>
    <property type="match status" value="1"/>
</dbReference>
<dbReference type="GO" id="GO:0033539">
    <property type="term" value="P:fatty acid beta-oxidation using acyl-CoA dehydrogenase"/>
    <property type="evidence" value="ECO:0007669"/>
    <property type="project" value="TreeGrafter"/>
</dbReference>
<dbReference type="GO" id="GO:0050660">
    <property type="term" value="F:flavin adenine dinucleotide binding"/>
    <property type="evidence" value="ECO:0007669"/>
    <property type="project" value="InterPro"/>
</dbReference>
<dbReference type="GO" id="GO:0003995">
    <property type="term" value="F:acyl-CoA dehydrogenase activity"/>
    <property type="evidence" value="ECO:0007669"/>
    <property type="project" value="TreeGrafter"/>
</dbReference>
<dbReference type="RefSeq" id="WP_109902315.1">
    <property type="nucleotide sequence ID" value="NZ_QGLE01000001.1"/>
</dbReference>
<dbReference type="InterPro" id="IPR050741">
    <property type="entry name" value="Acyl-CoA_dehydrogenase"/>
</dbReference>
<sequence>MTLAAARLHAPGPSGVPDFQPLFDEIERGAALRERQRILPFETVEQLKRAGFGALRNARVGQGGVDFRGLFRLVIALGAADANVAHIFRNHYTAAEQQARNPRNAVGRRLHEAVAQGALIGLGNGELGDRSVGGAGAQETLLVADGAGYRLNGRKYYTTGTLYSDYVLVRAATPAGEAASAVIPTKRAGVEVVDDWDGVGQRLTASGTTYFRDVAVSADEVVLDSTGIGYGLAYFNTQAQLFLTAVNAGIARAALTDAKRLLLGRGRNFYHAPVAEAAQDPALHQVIGQLAANAFAAEAVVLAAADELDAIALIRDDGREDAERAHRASFAAARAKIVVDELAIRNGSLLFEVGGASAATAGHNHDRHWRNARTLANHNPGIYKAIAVGAHELHGTPLPHLGFF</sequence>
<reference evidence="3 4" key="1">
    <citation type="submission" date="2018-05" db="EMBL/GenBank/DDBJ databases">
        <title>Zavarzinia sp. HR-AS.</title>
        <authorList>
            <person name="Lee Y."/>
            <person name="Jeon C.O."/>
        </authorList>
    </citation>
    <scope>NUCLEOTIDE SEQUENCE [LARGE SCALE GENOMIC DNA]</scope>
    <source>
        <strain evidence="3 4">HR-AS</strain>
    </source>
</reference>
<evidence type="ECO:0000259" key="2">
    <source>
        <dbReference type="Pfam" id="PF08028"/>
    </source>
</evidence>
<dbReference type="Gene3D" id="1.20.140.10">
    <property type="entry name" value="Butyryl-CoA Dehydrogenase, subunit A, domain 3"/>
    <property type="match status" value="1"/>
</dbReference>
<accession>A0A317EHS9</accession>
<dbReference type="GO" id="GO:0005737">
    <property type="term" value="C:cytoplasm"/>
    <property type="evidence" value="ECO:0007669"/>
    <property type="project" value="TreeGrafter"/>
</dbReference>
<dbReference type="SUPFAM" id="SSF56645">
    <property type="entry name" value="Acyl-CoA dehydrogenase NM domain-like"/>
    <property type="match status" value="1"/>
</dbReference>
<dbReference type="PANTHER" id="PTHR48083:SF19">
    <property type="entry name" value="FLAVIN-DEPENDENT MONOOXYGENASE, OXYGENASE SUBUNIT HSAA"/>
    <property type="match status" value="1"/>
</dbReference>